<evidence type="ECO:0000256" key="2">
    <source>
        <dbReference type="ARBA" id="ARBA00005217"/>
    </source>
</evidence>
<dbReference type="eggNOG" id="KOG1160">
    <property type="taxonomic scope" value="Eukaryota"/>
</dbReference>
<proteinExistence type="predicted"/>
<keyword evidence="7" id="KW-0812">Transmembrane</keyword>
<feature type="domain" description="Flavodoxin-like" evidence="8">
    <location>
        <begin position="221"/>
        <end position="375"/>
    </location>
</feature>
<dbReference type="PANTHER" id="PTHR13930:SF0">
    <property type="entry name" value="S-ADENOSYL-L-METHIONINE-DEPENDENT TRNA 4-DEMETHYLWYOSINE SYNTHASE TYW1-RELATED"/>
    <property type="match status" value="1"/>
</dbReference>
<gene>
    <name evidence="9" type="ORF">PTSG_11079</name>
</gene>
<dbReference type="GO" id="GO:0016829">
    <property type="term" value="F:lyase activity"/>
    <property type="evidence" value="ECO:0007669"/>
    <property type="project" value="UniProtKB-KW"/>
</dbReference>
<reference evidence="9" key="1">
    <citation type="submission" date="2009-08" db="EMBL/GenBank/DDBJ databases">
        <title>Annotation of Salpingoeca rosetta.</title>
        <authorList>
            <consortium name="The Broad Institute Genome Sequencing Platform"/>
            <person name="Russ C."/>
            <person name="Cuomo C."/>
            <person name="Burger G."/>
            <person name="Gray M.W."/>
            <person name="Holland P.W.H."/>
            <person name="King N."/>
            <person name="Lang F.B.F."/>
            <person name="Roger A.J."/>
            <person name="Ruiz-Trillo I."/>
            <person name="Young S.K."/>
            <person name="Zeng Q."/>
            <person name="Gargeya S."/>
            <person name="Alvarado L."/>
            <person name="Berlin A."/>
            <person name="Chapman S.B."/>
            <person name="Chen Z."/>
            <person name="Freedman E."/>
            <person name="Gellesch M."/>
            <person name="Goldberg J."/>
            <person name="Griggs A."/>
            <person name="Gujja S."/>
            <person name="Heilman E."/>
            <person name="Heiman D."/>
            <person name="Howarth C."/>
            <person name="Mehta T."/>
            <person name="Neiman D."/>
            <person name="Pearson M."/>
            <person name="Roberts A."/>
            <person name="Saif S."/>
            <person name="Shea T."/>
            <person name="Shenoy N."/>
            <person name="Sisk P."/>
            <person name="Stolte C."/>
            <person name="Sykes S."/>
            <person name="White J."/>
            <person name="Yandava C."/>
            <person name="Haas B."/>
            <person name="Nusbaum C."/>
            <person name="Birren B."/>
        </authorList>
    </citation>
    <scope>NUCLEOTIDE SEQUENCE [LARGE SCALE GENOMIC DNA]</scope>
    <source>
        <strain evidence="9">ATCC 50818</strain>
    </source>
</reference>
<keyword evidence="3" id="KW-0411">Iron-sulfur</keyword>
<accession>F2US29</accession>
<name>F2US29_SALR5</name>
<dbReference type="FunCoup" id="F2US29">
    <property type="interactions" value="1546"/>
</dbReference>
<dbReference type="EMBL" id="GL832993">
    <property type="protein sequence ID" value="EGD80434.1"/>
    <property type="molecule type" value="Genomic_DNA"/>
</dbReference>
<dbReference type="Gene3D" id="3.20.20.70">
    <property type="entry name" value="Aldolase class I"/>
    <property type="match status" value="2"/>
</dbReference>
<dbReference type="InterPro" id="IPR008254">
    <property type="entry name" value="Flavodoxin/NO_synth"/>
</dbReference>
<dbReference type="PRINTS" id="PR00369">
    <property type="entry name" value="FLAVODOXIN"/>
</dbReference>
<evidence type="ECO:0000313" key="10">
    <source>
        <dbReference type="Proteomes" id="UP000007799"/>
    </source>
</evidence>
<evidence type="ECO:0000259" key="8">
    <source>
        <dbReference type="PROSITE" id="PS50902"/>
    </source>
</evidence>
<keyword evidence="7" id="KW-1133">Transmembrane helix</keyword>
<evidence type="ECO:0000256" key="1">
    <source>
        <dbReference type="ARBA" id="ARBA00001966"/>
    </source>
</evidence>
<dbReference type="Pfam" id="PF08608">
    <property type="entry name" value="Wyosine_form"/>
    <property type="match status" value="1"/>
</dbReference>
<dbReference type="GO" id="GO:0010181">
    <property type="term" value="F:FMN binding"/>
    <property type="evidence" value="ECO:0007669"/>
    <property type="project" value="InterPro"/>
</dbReference>
<keyword evidence="6" id="KW-0456">Lyase</keyword>
<dbReference type="SUPFAM" id="SSF52218">
    <property type="entry name" value="Flavoproteins"/>
    <property type="match status" value="1"/>
</dbReference>
<keyword evidence="4" id="KW-0819">tRNA processing</keyword>
<dbReference type="KEGG" id="sre:PTSG_11079"/>
<evidence type="ECO:0000256" key="3">
    <source>
        <dbReference type="ARBA" id="ARBA00022485"/>
    </source>
</evidence>
<keyword evidence="10" id="KW-1185">Reference proteome</keyword>
<comment type="cofactor">
    <cofactor evidence="1">
        <name>[4Fe-4S] cluster</name>
        <dbReference type="ChEBI" id="CHEBI:49883"/>
    </cofactor>
</comment>
<comment type="pathway">
    <text evidence="2">tRNA modification.</text>
</comment>
<dbReference type="OrthoDB" id="271553at2759"/>
<keyword evidence="3" id="KW-0408">Iron</keyword>
<dbReference type="GO" id="GO:0051539">
    <property type="term" value="F:4 iron, 4 sulfur cluster binding"/>
    <property type="evidence" value="ECO:0007669"/>
    <property type="project" value="UniProtKB-KW"/>
</dbReference>
<keyword evidence="3" id="KW-0004">4Fe-4S</keyword>
<dbReference type="PROSITE" id="PS50902">
    <property type="entry name" value="FLAVODOXIN_LIKE"/>
    <property type="match status" value="1"/>
</dbReference>
<evidence type="ECO:0000256" key="7">
    <source>
        <dbReference type="SAM" id="Phobius"/>
    </source>
</evidence>
<keyword evidence="3" id="KW-0479">Metal-binding</keyword>
<dbReference type="Pfam" id="PF00258">
    <property type="entry name" value="Flavodoxin_1"/>
    <property type="match status" value="1"/>
</dbReference>
<organism evidence="10">
    <name type="scientific">Salpingoeca rosetta (strain ATCC 50818 / BSB-021)</name>
    <dbReference type="NCBI Taxonomy" id="946362"/>
    <lineage>
        <taxon>Eukaryota</taxon>
        <taxon>Choanoflagellata</taxon>
        <taxon>Craspedida</taxon>
        <taxon>Salpingoecidae</taxon>
        <taxon>Salpingoeca</taxon>
    </lineage>
</organism>
<feature type="transmembrane region" description="Helical" evidence="7">
    <location>
        <begin position="12"/>
        <end position="33"/>
    </location>
</feature>
<evidence type="ECO:0000313" key="9">
    <source>
        <dbReference type="EMBL" id="EGD80434.1"/>
    </source>
</evidence>
<dbReference type="InParanoid" id="F2US29"/>
<dbReference type="OMA" id="RAFNEWC"/>
<dbReference type="PANTHER" id="PTHR13930">
    <property type="entry name" value="S-ADENOSYL-L-METHIONINE-DEPENDENT TRNA 4-DEMETHYLWYOSINE SYNTHASE"/>
    <property type="match status" value="1"/>
</dbReference>
<evidence type="ECO:0000256" key="4">
    <source>
        <dbReference type="ARBA" id="ARBA00022694"/>
    </source>
</evidence>
<evidence type="ECO:0000256" key="5">
    <source>
        <dbReference type="ARBA" id="ARBA00022741"/>
    </source>
</evidence>
<dbReference type="InterPro" id="IPR029039">
    <property type="entry name" value="Flavoprotein-like_sf"/>
</dbReference>
<dbReference type="InterPro" id="IPR001094">
    <property type="entry name" value="Flavdoxin-like"/>
</dbReference>
<dbReference type="RefSeq" id="XP_004987998.1">
    <property type="nucleotide sequence ID" value="XM_004987941.1"/>
</dbReference>
<dbReference type="Gene3D" id="3.40.50.360">
    <property type="match status" value="1"/>
</dbReference>
<evidence type="ECO:0000256" key="6">
    <source>
        <dbReference type="ARBA" id="ARBA00023239"/>
    </source>
</evidence>
<protein>
    <submittedName>
        <fullName evidence="9">TYW1B protein</fullName>
    </submittedName>
</protein>
<dbReference type="GO" id="GO:0031591">
    <property type="term" value="P:wybutosine biosynthetic process"/>
    <property type="evidence" value="ECO:0007669"/>
    <property type="project" value="TreeGrafter"/>
</dbReference>
<dbReference type="STRING" id="946362.F2US29"/>
<dbReference type="InterPro" id="IPR013785">
    <property type="entry name" value="Aldolase_TIM"/>
</dbReference>
<sequence length="724" mass="79084">MADSQRTRESGVGVAGVRAVVVAVCLAIYTAWLLTFVHPAANAASIIDAWEELRLPAWVSLILITLTLYWQDRSQKQQEAAATAAAAAKVAREQGDVAEDDDGDDTTCACGKSADSCCQSSDDKAQANGNDTATCCSDSSGQAADTTSCCQDKGNSDATDCCQGQDKGSDSCGCSGVESHTKPSAATKATNANSDVPEPATLNFKYVAKKHANLIDKDAGLRILYGTVTGTAKAFAERLGAAATEHGLANTVETLESLDVESLTSEKRVCVFIVSTYEHGTPPKNAEWFYTSLLDAANDHRVKSDHLSGVRFAVFGLGNSLYHDNFNKVAREIDIALSGLGAKRVSPLCLGDENVSKSAHGALEKDYDAWQAAVIGDIDAGDQHYTLVDAESRFAGAFDHDDDDDDEDTAGADEGMVDMEDMGDLIQKGKARRAMQDKAAKEGKPREMITPNLRKALTKQGYRLIGSHSGVKLCRWTKSMLRGRGGCYKHTFYGIESHRCMETTPSLACANKCVFCWRYHTNPVGTECPGEMDEPLLIDSLKKIDRPLFRDFWERFIESLKALSLKGQRTVYRLTIVKAWNSDEVDGYVNLVTLGQPDFIEVKGVTYCGSSKASSLTMSNVPYHDEVVGFVRQVIDQLPDYEIVCEHEHSNSVLAVHKKFFINGRWHTWIDYDKFLELAASNKPFSALDYVAPTPEWAIVGHPQRGFDPAEVRHRRNKPVDSST</sequence>
<dbReference type="GeneID" id="16068525"/>
<dbReference type="Proteomes" id="UP000007799">
    <property type="component" value="Unassembled WGS sequence"/>
</dbReference>
<dbReference type="InterPro" id="IPR013917">
    <property type="entry name" value="tRNA_wybutosine-synth"/>
</dbReference>
<dbReference type="InterPro" id="IPR034556">
    <property type="entry name" value="tRNA_wybutosine-synthase"/>
</dbReference>
<keyword evidence="7" id="KW-0472">Membrane</keyword>
<keyword evidence="5" id="KW-0547">Nucleotide-binding</keyword>
<dbReference type="AlphaFoldDB" id="F2US29"/>